<dbReference type="InterPro" id="IPR004294">
    <property type="entry name" value="Carotenoid_Oase"/>
</dbReference>
<feature type="binding site" evidence="5">
    <location>
        <position position="669"/>
    </location>
    <ligand>
        <name>Fe cation</name>
        <dbReference type="ChEBI" id="CHEBI:24875"/>
        <note>catalytic</note>
    </ligand>
</feature>
<organism evidence="7 8">
    <name type="scientific">Riccia fluitans</name>
    <dbReference type="NCBI Taxonomy" id="41844"/>
    <lineage>
        <taxon>Eukaryota</taxon>
        <taxon>Viridiplantae</taxon>
        <taxon>Streptophyta</taxon>
        <taxon>Embryophyta</taxon>
        <taxon>Marchantiophyta</taxon>
        <taxon>Marchantiopsida</taxon>
        <taxon>Marchantiidae</taxon>
        <taxon>Marchantiales</taxon>
        <taxon>Ricciaceae</taxon>
        <taxon>Riccia</taxon>
    </lineage>
</organism>
<reference evidence="7 8" key="1">
    <citation type="submission" date="2024-09" db="EMBL/GenBank/DDBJ databases">
        <title>Chromosome-scale assembly of Riccia fluitans.</title>
        <authorList>
            <person name="Paukszto L."/>
            <person name="Sawicki J."/>
            <person name="Karawczyk K."/>
            <person name="Piernik-Szablinska J."/>
            <person name="Szczecinska M."/>
            <person name="Mazdziarz M."/>
        </authorList>
    </citation>
    <scope>NUCLEOTIDE SEQUENCE [LARGE SCALE GENOMIC DNA]</scope>
    <source>
        <strain evidence="7">Rf_01</strain>
        <tissue evidence="7">Aerial parts of the thallus</tissue>
    </source>
</reference>
<dbReference type="PANTHER" id="PTHR10543">
    <property type="entry name" value="BETA-CAROTENE DIOXYGENASE"/>
    <property type="match status" value="1"/>
</dbReference>
<keyword evidence="3" id="KW-0560">Oxidoreductase</keyword>
<dbReference type="Proteomes" id="UP001605036">
    <property type="component" value="Unassembled WGS sequence"/>
</dbReference>
<comment type="cofactor">
    <cofactor evidence="5">
        <name>Fe(2+)</name>
        <dbReference type="ChEBI" id="CHEBI:29033"/>
    </cofactor>
    <text evidence="5">Binds 1 Fe(2+) ion per subunit.</text>
</comment>
<evidence type="ECO:0008006" key="9">
    <source>
        <dbReference type="Google" id="ProtNLM"/>
    </source>
</evidence>
<dbReference type="PANTHER" id="PTHR10543:SF97">
    <property type="entry name" value="9-CIS-EPOXYCAROTENOID DIOXYGENASE NCED4, CHLOROPLASTIC"/>
    <property type="match status" value="1"/>
</dbReference>
<keyword evidence="2 5" id="KW-0479">Metal-binding</keyword>
<feature type="compositionally biased region" description="Low complexity" evidence="6">
    <location>
        <begin position="1"/>
        <end position="20"/>
    </location>
</feature>
<dbReference type="Pfam" id="PF03055">
    <property type="entry name" value="RPE65"/>
    <property type="match status" value="1"/>
</dbReference>
<feature type="binding site" evidence="5">
    <location>
        <position position="410"/>
    </location>
    <ligand>
        <name>Fe cation</name>
        <dbReference type="ChEBI" id="CHEBI:24875"/>
        <note>catalytic</note>
    </ligand>
</feature>
<evidence type="ECO:0000256" key="2">
    <source>
        <dbReference type="ARBA" id="ARBA00022723"/>
    </source>
</evidence>
<comment type="caution">
    <text evidence="7">The sequence shown here is derived from an EMBL/GenBank/DDBJ whole genome shotgun (WGS) entry which is preliminary data.</text>
</comment>
<sequence>MALSMRLSSLSSLQGGRDSSMQPRNPFLQPQSNLWCNRSKTTFVEQTSICRQDLYTVRGTLAPSRQPRNGGDNSCPSPEICAVDQSSSYLQQLDLEKTYASPSVQHLLRDETATAATESNPQAPFEFCRKRRVGRRFPKPSVQQNGKRNSVFKSFATQFCNGLENMIRQTEKTPSHAHPGQSLMNGQTYFAPIPDETPLFTDLEVVGNLPECMNGVYLRTGPNPQMDPSGGYCFFDGDGMLHSVRMKDGKASYCARYVRTSRFKQERAARQPLFIKPFGELHGLSGLGRIGLLALRTALGVVDLSEGWGAANTGLTFFNNCLLAMSEDDLPYVIKVKEDGNVETVGRYDFEGQISGAMTSHPKVDPVTGEMFSISCNFAGAPYLRYFVVSPDGIRGPEVPINLKEPMIAHDFAVTENFAVLPDLDLVINMKNMMEGKSAIAFDKQKTARLGVLPRYATSDEGIQWFELPQESFCFHYWTAWEDGDEIVLTGSILVPADKFFTSNRLELRYELTEFRLNRATGLASKRVLVPDLNLESGQINQRLYGRKCRFVYLAIMEPLPTWVKVAGVTKIDLEAAPAVNSATVASSVSSGPVVGIRHFTDEGCLGSEPFFVPRTSDPDAAEDDGYVVTYVHHQTTGLSELVIMDAQSPTLETVASVKLPSRVPYGLHGIFVNEEQLSKQI</sequence>
<dbReference type="GO" id="GO:0046872">
    <property type="term" value="F:metal ion binding"/>
    <property type="evidence" value="ECO:0007669"/>
    <property type="project" value="UniProtKB-KW"/>
</dbReference>
<feature type="binding site" evidence="5">
    <location>
        <position position="361"/>
    </location>
    <ligand>
        <name>Fe cation</name>
        <dbReference type="ChEBI" id="CHEBI:24875"/>
        <note>catalytic</note>
    </ligand>
</feature>
<dbReference type="EMBL" id="JBHFFA010000003">
    <property type="protein sequence ID" value="KAL2634069.1"/>
    <property type="molecule type" value="Genomic_DNA"/>
</dbReference>
<gene>
    <name evidence="7" type="ORF">R1flu_005548</name>
</gene>
<feature type="binding site" evidence="5">
    <location>
        <position position="476"/>
    </location>
    <ligand>
        <name>Fe cation</name>
        <dbReference type="ChEBI" id="CHEBI:24875"/>
        <note>catalytic</note>
    </ligand>
</feature>
<dbReference type="GO" id="GO:0051213">
    <property type="term" value="F:dioxygenase activity"/>
    <property type="evidence" value="ECO:0007669"/>
    <property type="project" value="UniProtKB-KW"/>
</dbReference>
<evidence type="ECO:0000313" key="7">
    <source>
        <dbReference type="EMBL" id="KAL2634069.1"/>
    </source>
</evidence>
<evidence type="ECO:0000313" key="8">
    <source>
        <dbReference type="Proteomes" id="UP001605036"/>
    </source>
</evidence>
<evidence type="ECO:0000256" key="5">
    <source>
        <dbReference type="PIRSR" id="PIRSR604294-1"/>
    </source>
</evidence>
<protein>
    <recommendedName>
        <fullName evidence="9">9-cis-epoxycarotenoid dioxygenase</fullName>
    </recommendedName>
</protein>
<proteinExistence type="inferred from homology"/>
<feature type="region of interest" description="Disordered" evidence="6">
    <location>
        <begin position="1"/>
        <end position="30"/>
    </location>
</feature>
<dbReference type="AlphaFoldDB" id="A0ABD1YTH0"/>
<name>A0ABD1YTH0_9MARC</name>
<comment type="similarity">
    <text evidence="1">Belongs to the carotenoid oxygenase family.</text>
</comment>
<evidence type="ECO:0000256" key="3">
    <source>
        <dbReference type="ARBA" id="ARBA00022964"/>
    </source>
</evidence>
<keyword evidence="3" id="KW-0223">Dioxygenase</keyword>
<keyword evidence="8" id="KW-1185">Reference proteome</keyword>
<evidence type="ECO:0000256" key="4">
    <source>
        <dbReference type="ARBA" id="ARBA00023004"/>
    </source>
</evidence>
<accession>A0ABD1YTH0</accession>
<keyword evidence="4 5" id="KW-0408">Iron</keyword>
<evidence type="ECO:0000256" key="6">
    <source>
        <dbReference type="SAM" id="MobiDB-lite"/>
    </source>
</evidence>
<evidence type="ECO:0000256" key="1">
    <source>
        <dbReference type="ARBA" id="ARBA00006787"/>
    </source>
</evidence>